<evidence type="ECO:0000313" key="1">
    <source>
        <dbReference type="EMBL" id="MBD4338541.1"/>
    </source>
</evidence>
<organism evidence="1 2">
    <name type="scientific">Xanthomonas citri pv. citri</name>
    <dbReference type="NCBI Taxonomy" id="611301"/>
    <lineage>
        <taxon>Bacteria</taxon>
        <taxon>Pseudomonadati</taxon>
        <taxon>Pseudomonadota</taxon>
        <taxon>Gammaproteobacteria</taxon>
        <taxon>Lysobacterales</taxon>
        <taxon>Lysobacteraceae</taxon>
        <taxon>Xanthomonas</taxon>
    </lineage>
</organism>
<dbReference type="Proteomes" id="UP000653002">
    <property type="component" value="Unassembled WGS sequence"/>
</dbReference>
<feature type="non-terminal residue" evidence="1">
    <location>
        <position position="88"/>
    </location>
</feature>
<protein>
    <submittedName>
        <fullName evidence="1">Uncharacterized protein</fullName>
    </submittedName>
</protein>
<accession>A0A8I0H3H1</accession>
<comment type="caution">
    <text evidence="1">The sequence shown here is derived from an EMBL/GenBank/DDBJ whole genome shotgun (WGS) entry which is preliminary data.</text>
</comment>
<proteinExistence type="predicted"/>
<feature type="non-terminal residue" evidence="1">
    <location>
        <position position="1"/>
    </location>
</feature>
<sequence>YLTPGEHTLTLRAVMASAVTQAIADVGAITDTISAVYRKILLITGAEPDVNYDYDLEKSIPDLLDTLDDLQERLDAAASLILGVSKKR</sequence>
<gene>
    <name evidence="1" type="ORF">GUH15_21290</name>
</gene>
<dbReference type="AlphaFoldDB" id="A0A8I0H3H1"/>
<name>A0A8I0H3H1_XANCI</name>
<dbReference type="EMBL" id="JAABFR010001611">
    <property type="protein sequence ID" value="MBD4338541.1"/>
    <property type="molecule type" value="Genomic_DNA"/>
</dbReference>
<evidence type="ECO:0000313" key="2">
    <source>
        <dbReference type="Proteomes" id="UP000653002"/>
    </source>
</evidence>
<reference evidence="1" key="1">
    <citation type="submission" date="2020-01" db="EMBL/GenBank/DDBJ databases">
        <authorList>
            <person name="Richard D."/>
        </authorList>
    </citation>
    <scope>NUCLEOTIDE SEQUENCE</scope>
    <source>
        <strain evidence="1">JP541</strain>
    </source>
</reference>